<feature type="transmembrane region" description="Helical" evidence="6">
    <location>
        <begin position="39"/>
        <end position="57"/>
    </location>
</feature>
<dbReference type="Pfam" id="PF13440">
    <property type="entry name" value="Polysacc_synt_3"/>
    <property type="match status" value="1"/>
</dbReference>
<sequence length="477" mass="54759">MLTKHAVIYFFARGFSGIIHLLAIGVYTRLISPDEFGKYTMVVAVVEFINMIFFQWLRYGILRYFSKYSNLKERHFLSTIVTLFLCVIFFTLLISQGMWFIDGIQRYKGLWWMGLGLLWIMAWYELNLELLRAKLAPHVYGWIVISKALVTTLFSIWMITVDMGAYGLLLGVMTGMLLPLIFILRENWKEVRIPQIDRTIYQQLVMYGFPLTITLSLHFVIVSSDRIMLGWLKGTTEAGIYAVAYDLTQQTLLLIMVIVNLAGFPLVVRTLESGKITETKKQLHRYTTTFFMLSIPATAGYIVLAPQIALLFLGPVFREQAALVIPLIALAVFFEGTKHFYIDLSFQLAKRTLLQIWPNLIAACLNVGLNFFLIPYMGILGAVYTAIVSYLLAIMISWLIGRQIFPLPFPYKEILKIGFATLCMILSLIPFTNFTGFFAFIGQMVLGLFVYFSVVFFLKVIEVPDQIAKLVKRFFRE</sequence>
<reference evidence="7 8" key="2">
    <citation type="submission" date="2018-06" db="EMBL/GenBank/DDBJ databases">
        <authorList>
            <person name="Zhirakovskaya E."/>
        </authorList>
    </citation>
    <scope>NUCLEOTIDE SEQUENCE [LARGE SCALE GENOMIC DNA]</scope>
    <source>
        <strain evidence="7 8">FBKL4.011</strain>
    </source>
</reference>
<dbReference type="GO" id="GO:0005886">
    <property type="term" value="C:plasma membrane"/>
    <property type="evidence" value="ECO:0007669"/>
    <property type="project" value="UniProtKB-SubCell"/>
</dbReference>
<dbReference type="InterPro" id="IPR050833">
    <property type="entry name" value="Poly_Biosynth_Transport"/>
</dbReference>
<keyword evidence="3 6" id="KW-0812">Transmembrane</keyword>
<keyword evidence="2" id="KW-1003">Cell membrane</keyword>
<dbReference type="EMBL" id="QJKK01000022">
    <property type="protein sequence ID" value="RAL21025.1"/>
    <property type="molecule type" value="Genomic_DNA"/>
</dbReference>
<evidence type="ECO:0000313" key="7">
    <source>
        <dbReference type="EMBL" id="RAL21025.1"/>
    </source>
</evidence>
<feature type="transmembrane region" description="Helical" evidence="6">
    <location>
        <begin position="165"/>
        <end position="184"/>
    </location>
</feature>
<accession>A0A364K0I8</accession>
<evidence type="ECO:0000256" key="3">
    <source>
        <dbReference type="ARBA" id="ARBA00022692"/>
    </source>
</evidence>
<reference evidence="7 8" key="1">
    <citation type="submission" date="2018-06" db="EMBL/GenBank/DDBJ databases">
        <title>Thermoflavimicrobium daqus sp. nov., a thermophilic microbe isolated from Moutai-flavour Daqu.</title>
        <authorList>
            <person name="Wang X."/>
            <person name="Zhou H."/>
        </authorList>
    </citation>
    <scope>NUCLEOTIDE SEQUENCE [LARGE SCALE GENOMIC DNA]</scope>
    <source>
        <strain evidence="7 8">FBKL4.011</strain>
    </source>
</reference>
<feature type="transmembrane region" description="Helical" evidence="6">
    <location>
        <begin position="413"/>
        <end position="431"/>
    </location>
</feature>
<dbReference type="PANTHER" id="PTHR30250:SF11">
    <property type="entry name" value="O-ANTIGEN TRANSPORTER-RELATED"/>
    <property type="match status" value="1"/>
</dbReference>
<organism evidence="7 8">
    <name type="scientific">Thermoflavimicrobium daqui</name>
    <dbReference type="NCBI Taxonomy" id="2137476"/>
    <lineage>
        <taxon>Bacteria</taxon>
        <taxon>Bacillati</taxon>
        <taxon>Bacillota</taxon>
        <taxon>Bacilli</taxon>
        <taxon>Bacillales</taxon>
        <taxon>Thermoactinomycetaceae</taxon>
        <taxon>Thermoflavimicrobium</taxon>
    </lineage>
</organism>
<protein>
    <submittedName>
        <fullName evidence="7">Uncharacterized protein</fullName>
    </submittedName>
</protein>
<dbReference type="RefSeq" id="WP_113660400.1">
    <property type="nucleotide sequence ID" value="NZ_KZ845684.1"/>
</dbReference>
<evidence type="ECO:0000256" key="6">
    <source>
        <dbReference type="SAM" id="Phobius"/>
    </source>
</evidence>
<keyword evidence="8" id="KW-1185">Reference proteome</keyword>
<keyword evidence="5 6" id="KW-0472">Membrane</keyword>
<feature type="transmembrane region" description="Helical" evidence="6">
    <location>
        <begin position="110"/>
        <end position="127"/>
    </location>
</feature>
<evidence type="ECO:0000256" key="1">
    <source>
        <dbReference type="ARBA" id="ARBA00004651"/>
    </source>
</evidence>
<comment type="caution">
    <text evidence="7">The sequence shown here is derived from an EMBL/GenBank/DDBJ whole genome shotgun (WGS) entry which is preliminary data.</text>
</comment>
<gene>
    <name evidence="7" type="ORF">DL897_17485</name>
</gene>
<dbReference type="Proteomes" id="UP000251213">
    <property type="component" value="Unassembled WGS sequence"/>
</dbReference>
<evidence type="ECO:0000256" key="2">
    <source>
        <dbReference type="ARBA" id="ARBA00022475"/>
    </source>
</evidence>
<feature type="transmembrane region" description="Helical" evidence="6">
    <location>
        <begin position="251"/>
        <end position="268"/>
    </location>
</feature>
<evidence type="ECO:0000256" key="5">
    <source>
        <dbReference type="ARBA" id="ARBA00023136"/>
    </source>
</evidence>
<dbReference type="PANTHER" id="PTHR30250">
    <property type="entry name" value="PST FAMILY PREDICTED COLANIC ACID TRANSPORTER"/>
    <property type="match status" value="1"/>
</dbReference>
<dbReference type="AlphaFoldDB" id="A0A364K0I8"/>
<evidence type="ECO:0000313" key="8">
    <source>
        <dbReference type="Proteomes" id="UP000251213"/>
    </source>
</evidence>
<dbReference type="OrthoDB" id="5906224at2"/>
<feature type="transmembrane region" description="Helical" evidence="6">
    <location>
        <begin position="379"/>
        <end position="401"/>
    </location>
</feature>
<feature type="transmembrane region" description="Helical" evidence="6">
    <location>
        <begin position="353"/>
        <end position="373"/>
    </location>
</feature>
<feature type="transmembrane region" description="Helical" evidence="6">
    <location>
        <begin position="204"/>
        <end position="222"/>
    </location>
</feature>
<feature type="transmembrane region" description="Helical" evidence="6">
    <location>
        <begin position="139"/>
        <end position="159"/>
    </location>
</feature>
<keyword evidence="4 6" id="KW-1133">Transmembrane helix</keyword>
<feature type="transmembrane region" description="Helical" evidence="6">
    <location>
        <begin position="289"/>
        <end position="314"/>
    </location>
</feature>
<feature type="transmembrane region" description="Helical" evidence="6">
    <location>
        <begin position="320"/>
        <end position="341"/>
    </location>
</feature>
<feature type="transmembrane region" description="Helical" evidence="6">
    <location>
        <begin position="77"/>
        <end position="98"/>
    </location>
</feature>
<evidence type="ECO:0000256" key="4">
    <source>
        <dbReference type="ARBA" id="ARBA00022989"/>
    </source>
</evidence>
<name>A0A364K0I8_9BACL</name>
<feature type="transmembrane region" description="Helical" evidence="6">
    <location>
        <begin position="437"/>
        <end position="458"/>
    </location>
</feature>
<proteinExistence type="predicted"/>
<feature type="transmembrane region" description="Helical" evidence="6">
    <location>
        <begin position="7"/>
        <end position="27"/>
    </location>
</feature>
<comment type="subcellular location">
    <subcellularLocation>
        <location evidence="1">Cell membrane</location>
        <topology evidence="1">Multi-pass membrane protein</topology>
    </subcellularLocation>
</comment>